<dbReference type="Proteomes" id="UP000176198">
    <property type="component" value="Unassembled WGS sequence"/>
</dbReference>
<accession>A0A1F7WH28</accession>
<protein>
    <submittedName>
        <fullName evidence="1">Uncharacterized protein</fullName>
    </submittedName>
</protein>
<gene>
    <name evidence="1" type="ORF">A2115_03670</name>
</gene>
<evidence type="ECO:0000313" key="2">
    <source>
        <dbReference type="Proteomes" id="UP000176198"/>
    </source>
</evidence>
<name>A0A1F7WH28_9BACT</name>
<evidence type="ECO:0000313" key="1">
    <source>
        <dbReference type="EMBL" id="OGM02101.1"/>
    </source>
</evidence>
<dbReference type="EMBL" id="MGFJ01000030">
    <property type="protein sequence ID" value="OGM02101.1"/>
    <property type="molecule type" value="Genomic_DNA"/>
</dbReference>
<comment type="caution">
    <text evidence="1">The sequence shown here is derived from an EMBL/GenBank/DDBJ whole genome shotgun (WGS) entry which is preliminary data.</text>
</comment>
<dbReference type="AlphaFoldDB" id="A0A1F7WH28"/>
<proteinExistence type="predicted"/>
<organism evidence="1 2">
    <name type="scientific">Candidatus Woesebacteria bacterium GWA1_41_8</name>
    <dbReference type="NCBI Taxonomy" id="1802471"/>
    <lineage>
        <taxon>Bacteria</taxon>
        <taxon>Candidatus Woeseibacteriota</taxon>
    </lineage>
</organism>
<reference evidence="1 2" key="1">
    <citation type="journal article" date="2016" name="Nat. Commun.">
        <title>Thousands of microbial genomes shed light on interconnected biogeochemical processes in an aquifer system.</title>
        <authorList>
            <person name="Anantharaman K."/>
            <person name="Brown C.T."/>
            <person name="Hug L.A."/>
            <person name="Sharon I."/>
            <person name="Castelle C.J."/>
            <person name="Probst A.J."/>
            <person name="Thomas B.C."/>
            <person name="Singh A."/>
            <person name="Wilkins M.J."/>
            <person name="Karaoz U."/>
            <person name="Brodie E.L."/>
            <person name="Williams K.H."/>
            <person name="Hubbard S.S."/>
            <person name="Banfield J.F."/>
        </authorList>
    </citation>
    <scope>NUCLEOTIDE SEQUENCE [LARGE SCALE GENOMIC DNA]</scope>
</reference>
<sequence>MLERLKKVLPPYFVEKFEETDRRQVDQLPDGIRCAFIHGTKEEFIQALVDIRTRERLQRKILLGQAAMELICEMRTYSQGE</sequence>